<dbReference type="AlphaFoldDB" id="A0A917FU83"/>
<evidence type="ECO:0000313" key="4">
    <source>
        <dbReference type="EMBL" id="GGG09334.1"/>
    </source>
</evidence>
<dbReference type="Gene3D" id="1.20.120.330">
    <property type="entry name" value="Nucleotidyltransferases domain 2"/>
    <property type="match status" value="1"/>
</dbReference>
<gene>
    <name evidence="4" type="ORF">GCM10010916_27740</name>
</gene>
<accession>A0A917FU83</accession>
<proteinExistence type="predicted"/>
<evidence type="ECO:0000259" key="1">
    <source>
        <dbReference type="Pfam" id="PF14540"/>
    </source>
</evidence>
<sequence>MEKIKAYFTQYYHNKGEMISVAAIDNPYPYHPLMNGFDLLILVVAKRLDRDRMNEHVLMDGVRIQLKTIDPIQLERWLTCGEDRSIIQWLVRGEILLDQGDYLAQIRHRLIEFPEALREQKRLIEFSNFLRTYLQAKQDMQDNNLLDAHSNILTALHHWAHIALIEEGIHPELTVWRQVQRIFPEIYKLYDELTNSPETLEQRVQLVLLGCEFTVMSKMKSCCSLLLQVLSSREEPWSVMELSHHPALSGLQIDLSLLLQKLVKRAYIREVVVMPSIAADSEVLELKYRPTAD</sequence>
<evidence type="ECO:0000313" key="5">
    <source>
        <dbReference type="Proteomes" id="UP000644756"/>
    </source>
</evidence>
<dbReference type="InterPro" id="IPR054515">
    <property type="entry name" value="YgxA-like_substrate-bd"/>
</dbReference>
<evidence type="ECO:0000259" key="3">
    <source>
        <dbReference type="Pfam" id="PF22339"/>
    </source>
</evidence>
<dbReference type="Gene3D" id="1.10.10.10">
    <property type="entry name" value="Winged helix-like DNA-binding domain superfamily/Winged helix DNA-binding domain"/>
    <property type="match status" value="1"/>
</dbReference>
<dbReference type="InterPro" id="IPR029348">
    <property type="entry name" value="NTF-like"/>
</dbReference>
<dbReference type="EMBL" id="BMGR01000008">
    <property type="protein sequence ID" value="GGG09334.1"/>
    <property type="molecule type" value="Genomic_DNA"/>
</dbReference>
<comment type="caution">
    <text evidence="4">The sequence shown here is derived from an EMBL/GenBank/DDBJ whole genome shotgun (WGS) entry which is preliminary data.</text>
</comment>
<evidence type="ECO:0000259" key="2">
    <source>
        <dbReference type="Pfam" id="PF18576"/>
    </source>
</evidence>
<keyword evidence="5" id="KW-1185">Reference proteome</keyword>
<dbReference type="RefSeq" id="WP_188531641.1">
    <property type="nucleotide sequence ID" value="NZ_BMGR01000008.1"/>
</dbReference>
<dbReference type="Pfam" id="PF14540">
    <property type="entry name" value="NTF-like"/>
    <property type="match status" value="1"/>
</dbReference>
<name>A0A917FU83_9BACL</name>
<dbReference type="Gene3D" id="3.30.460.10">
    <property type="entry name" value="Beta Polymerase, domain 2"/>
    <property type="match status" value="1"/>
</dbReference>
<dbReference type="Proteomes" id="UP000644756">
    <property type="component" value="Unassembled WGS sequence"/>
</dbReference>
<feature type="domain" description="Nucleotidyltransferase-like" evidence="1">
    <location>
        <begin position="1"/>
        <end position="118"/>
    </location>
</feature>
<dbReference type="InterPro" id="IPR041143">
    <property type="entry name" value="YgxA_HTH"/>
</dbReference>
<feature type="domain" description="YgxA-like substrate binding" evidence="3">
    <location>
        <begin position="121"/>
        <end position="218"/>
    </location>
</feature>
<dbReference type="Pfam" id="PF18576">
    <property type="entry name" value="HTH_52"/>
    <property type="match status" value="1"/>
</dbReference>
<dbReference type="Pfam" id="PF22339">
    <property type="entry name" value="YgxA-like_sub_bind"/>
    <property type="match status" value="1"/>
</dbReference>
<feature type="domain" description="YgxA-like helix-turn-helix" evidence="2">
    <location>
        <begin position="226"/>
        <end position="271"/>
    </location>
</feature>
<organism evidence="4 5">
    <name type="scientific">Paenibacillus abyssi</name>
    <dbReference type="NCBI Taxonomy" id="1340531"/>
    <lineage>
        <taxon>Bacteria</taxon>
        <taxon>Bacillati</taxon>
        <taxon>Bacillota</taxon>
        <taxon>Bacilli</taxon>
        <taxon>Bacillales</taxon>
        <taxon>Paenibacillaceae</taxon>
        <taxon>Paenibacillus</taxon>
    </lineage>
</organism>
<protein>
    <recommendedName>
        <fullName evidence="6">Nucleotidyltransferase-like domain-containing protein</fullName>
    </recommendedName>
</protein>
<dbReference type="InterPro" id="IPR036388">
    <property type="entry name" value="WH-like_DNA-bd_sf"/>
</dbReference>
<reference evidence="4" key="2">
    <citation type="submission" date="2020-09" db="EMBL/GenBank/DDBJ databases">
        <authorList>
            <person name="Sun Q."/>
            <person name="Zhou Y."/>
        </authorList>
    </citation>
    <scope>NUCLEOTIDE SEQUENCE</scope>
    <source>
        <strain evidence="4">CGMCC 1.12987</strain>
    </source>
</reference>
<evidence type="ECO:0008006" key="6">
    <source>
        <dbReference type="Google" id="ProtNLM"/>
    </source>
</evidence>
<dbReference type="InterPro" id="IPR043519">
    <property type="entry name" value="NT_sf"/>
</dbReference>
<reference evidence="4" key="1">
    <citation type="journal article" date="2014" name="Int. J. Syst. Evol. Microbiol.">
        <title>Complete genome sequence of Corynebacterium casei LMG S-19264T (=DSM 44701T), isolated from a smear-ripened cheese.</title>
        <authorList>
            <consortium name="US DOE Joint Genome Institute (JGI-PGF)"/>
            <person name="Walter F."/>
            <person name="Albersmeier A."/>
            <person name="Kalinowski J."/>
            <person name="Ruckert C."/>
        </authorList>
    </citation>
    <scope>NUCLEOTIDE SEQUENCE</scope>
    <source>
        <strain evidence="4">CGMCC 1.12987</strain>
    </source>
</reference>